<name>A0A5M6CU83_9BACT</name>
<evidence type="ECO:0000256" key="2">
    <source>
        <dbReference type="SAM" id="Phobius"/>
    </source>
</evidence>
<evidence type="ECO:0000256" key="1">
    <source>
        <dbReference type="SAM" id="Coils"/>
    </source>
</evidence>
<protein>
    <submittedName>
        <fullName evidence="3">Uncharacterized protein</fullName>
    </submittedName>
</protein>
<feature type="transmembrane region" description="Helical" evidence="2">
    <location>
        <begin position="171"/>
        <end position="192"/>
    </location>
</feature>
<dbReference type="RefSeq" id="WP_150093586.1">
    <property type="nucleotide sequence ID" value="NZ_VWSF01000045.1"/>
</dbReference>
<keyword evidence="2" id="KW-1133">Transmembrane helix</keyword>
<dbReference type="AlphaFoldDB" id="A0A5M6CU83"/>
<dbReference type="Proteomes" id="UP000323426">
    <property type="component" value="Unassembled WGS sequence"/>
</dbReference>
<keyword evidence="2" id="KW-0812">Transmembrane</keyword>
<comment type="caution">
    <text evidence="3">The sequence shown here is derived from an EMBL/GenBank/DDBJ whole genome shotgun (WGS) entry which is preliminary data.</text>
</comment>
<dbReference type="EMBL" id="VWSF01000045">
    <property type="protein sequence ID" value="KAA5538613.1"/>
    <property type="molecule type" value="Genomic_DNA"/>
</dbReference>
<feature type="coiled-coil region" evidence="1">
    <location>
        <begin position="70"/>
        <end position="131"/>
    </location>
</feature>
<keyword evidence="2" id="KW-0472">Membrane</keyword>
<keyword evidence="4" id="KW-1185">Reference proteome</keyword>
<reference evidence="3 4" key="1">
    <citation type="submission" date="2019-09" db="EMBL/GenBank/DDBJ databases">
        <title>Genome sequence and assembly of Adhaeribacter sp.</title>
        <authorList>
            <person name="Chhetri G."/>
        </authorList>
    </citation>
    <scope>NUCLEOTIDE SEQUENCE [LARGE SCALE GENOMIC DNA]</scope>
    <source>
        <strain evidence="3 4">DK36</strain>
    </source>
</reference>
<keyword evidence="1" id="KW-0175">Coiled coil</keyword>
<proteinExistence type="predicted"/>
<organism evidence="3 4">
    <name type="scientific">Adhaeribacter rhizoryzae</name>
    <dbReference type="NCBI Taxonomy" id="2607907"/>
    <lineage>
        <taxon>Bacteria</taxon>
        <taxon>Pseudomonadati</taxon>
        <taxon>Bacteroidota</taxon>
        <taxon>Cytophagia</taxon>
        <taxon>Cytophagales</taxon>
        <taxon>Hymenobacteraceae</taxon>
        <taxon>Adhaeribacter</taxon>
    </lineage>
</organism>
<evidence type="ECO:0000313" key="3">
    <source>
        <dbReference type="EMBL" id="KAA5538613.1"/>
    </source>
</evidence>
<accession>A0A5M6CU83</accession>
<gene>
    <name evidence="3" type="ORF">F0145_25885</name>
</gene>
<sequence length="194" mass="22618">MSNLQKFNTTLEEFNQEVGQLKEVSGAYKKLQQLTETYNKISKQFEENSKTLDKINELQKAQQDKVAKSLIELENSNKQNKIELAKLVEEKTDLIRKDNKEFYKEFESTLRIKLDENKSQIKQLIENERNQIKQIFEIEFAKNTKELSQVIKAEMDKQTQILGDSQKTIKISLWVIGGLTLVLSALALFKLWTT</sequence>
<evidence type="ECO:0000313" key="4">
    <source>
        <dbReference type="Proteomes" id="UP000323426"/>
    </source>
</evidence>